<feature type="compositionally biased region" description="Basic and acidic residues" evidence="1">
    <location>
        <begin position="90"/>
        <end position="99"/>
    </location>
</feature>
<dbReference type="Pfam" id="PF07540">
    <property type="entry name" value="NOC3p"/>
    <property type="match status" value="1"/>
</dbReference>
<protein>
    <recommendedName>
        <fullName evidence="2">Nucleolar complex-associated protein 3 N-terminal domain-containing protein</fullName>
    </recommendedName>
</protein>
<feature type="compositionally biased region" description="Basic residues" evidence="1">
    <location>
        <begin position="17"/>
        <end position="33"/>
    </location>
</feature>
<dbReference type="OrthoDB" id="10263597at2759"/>
<dbReference type="InterPro" id="IPR016903">
    <property type="entry name" value="Nucleolar_cplx-assoc_3"/>
</dbReference>
<evidence type="ECO:0000256" key="1">
    <source>
        <dbReference type="SAM" id="MobiDB-lite"/>
    </source>
</evidence>
<dbReference type="GO" id="GO:0003682">
    <property type="term" value="F:chromatin binding"/>
    <property type="evidence" value="ECO:0007669"/>
    <property type="project" value="TreeGrafter"/>
</dbReference>
<feature type="region of interest" description="Disordered" evidence="1">
    <location>
        <begin position="1"/>
        <end position="67"/>
    </location>
</feature>
<feature type="region of interest" description="Disordered" evidence="1">
    <location>
        <begin position="219"/>
        <end position="248"/>
    </location>
</feature>
<feature type="domain" description="Nucleolar complex-associated protein 3 N-terminal" evidence="2">
    <location>
        <begin position="274"/>
        <end position="376"/>
    </location>
</feature>
<gene>
    <name evidence="3" type="ORF">EUX98_g2063</name>
</gene>
<feature type="compositionally biased region" description="Acidic residues" evidence="1">
    <location>
        <begin position="54"/>
        <end position="67"/>
    </location>
</feature>
<dbReference type="AlphaFoldDB" id="A0A4S4MZX6"/>
<dbReference type="Proteomes" id="UP000308730">
    <property type="component" value="Unassembled WGS sequence"/>
</dbReference>
<comment type="caution">
    <text evidence="3">The sequence shown here is derived from an EMBL/GenBank/DDBJ whole genome shotgun (WGS) entry which is preliminary data.</text>
</comment>
<dbReference type="InterPro" id="IPR011501">
    <property type="entry name" value="Noc3_N"/>
</dbReference>
<dbReference type="PANTHER" id="PTHR14428">
    <property type="entry name" value="NUCLEOLAR COMPLEX PROTEIN 3"/>
    <property type="match status" value="1"/>
</dbReference>
<feature type="compositionally biased region" description="Basic and acidic residues" evidence="1">
    <location>
        <begin position="787"/>
        <end position="798"/>
    </location>
</feature>
<keyword evidence="4" id="KW-1185">Reference proteome</keyword>
<dbReference type="GO" id="GO:0042254">
    <property type="term" value="P:ribosome biogenesis"/>
    <property type="evidence" value="ECO:0007669"/>
    <property type="project" value="UniProtKB-KW"/>
</dbReference>
<accession>A0A4S4MZX6</accession>
<feature type="compositionally biased region" description="Basic and acidic residues" evidence="1">
    <location>
        <begin position="489"/>
        <end position="505"/>
    </location>
</feature>
<feature type="region of interest" description="Disordered" evidence="1">
    <location>
        <begin position="489"/>
        <end position="535"/>
    </location>
</feature>
<reference evidence="3 4" key="1">
    <citation type="submission" date="2019-02" db="EMBL/GenBank/DDBJ databases">
        <title>Genome sequencing of the rare red list fungi Antrodiella citrinella (Flaviporus citrinellus).</title>
        <authorList>
            <person name="Buettner E."/>
            <person name="Kellner H."/>
        </authorList>
    </citation>
    <scope>NUCLEOTIDE SEQUENCE [LARGE SCALE GENOMIC DNA]</scope>
    <source>
        <strain evidence="3 4">DSM 108506</strain>
    </source>
</reference>
<organism evidence="3 4">
    <name type="scientific">Antrodiella citrinella</name>
    <dbReference type="NCBI Taxonomy" id="2447956"/>
    <lineage>
        <taxon>Eukaryota</taxon>
        <taxon>Fungi</taxon>
        <taxon>Dikarya</taxon>
        <taxon>Basidiomycota</taxon>
        <taxon>Agaricomycotina</taxon>
        <taxon>Agaricomycetes</taxon>
        <taxon>Polyporales</taxon>
        <taxon>Steccherinaceae</taxon>
        <taxon>Antrodiella</taxon>
    </lineage>
</organism>
<feature type="compositionally biased region" description="Acidic residues" evidence="1">
    <location>
        <begin position="111"/>
        <end position="153"/>
    </location>
</feature>
<evidence type="ECO:0000259" key="2">
    <source>
        <dbReference type="Pfam" id="PF07540"/>
    </source>
</evidence>
<sequence>MPLKPYRKRQAEDKPGPSKKRKISGPKTQKKKKSVAEGKEKAADRGFIPIPTNDVEDEGSEVGDEDMAFLEEYGGAAGFLGKLDAKGISRSKKETDRLHQASKPSRKQVEDDLPSVDSGSEDDDEADDGASWNSDEDDDDISLPDSMSDDDESSVASSSKPRRKAKAKDALNDDEMPYEAVPRKRRSSWDSDDEKAKGIARLPIKLGDGRIQTSSVKVYLPEKKEESESESEEEQQEQPSRSMVEDVSTGARFGRPAVVDVIANKSRKMRLQLAKEQIATICQEIISDPENSLGLLRRLHTFSLPVISTPTHPEPVPNDLVVRKLTILSQLAVFKDIIPGYRIRPLTETELAEKVSQLVQRTRDWEQGLVSIYQVFLKALDKELKAKSELADVALRCMCTLLTEVTHFNFRINLMSSIVASLSRRSWDSSSDICLTTIISVFRADNTGEASLELVRLLNRMIKERKFKVHPEVLSCLVHLRLRNELGVRSSDSRTDRPNDAFGDRKSKKYAANRAAQRRAKGKTTDQPHFSKKAKTALKERQEIQKEMREAEAEVDKEERAATHTEALKLLFVLYFRILKNPDPTPLLPAALQGISRFAHLVNIDFFKDLMKVLKGLMLRESIKAADDDSESTPVLAMSDPKDIRHQLLCVTTAFELLTGQGEALEIDLTDFINRLYALIPTLSLMPTIEDPPPTTHATPAASASSISAPATLASMLFRALSLAFSPRTSGAAGAPPPWRLRRVREAPPRRVSALVRPRHDAPRARLRQGAPRARPETRGPPVHGRPRGERRVPSGPG</sequence>
<name>A0A4S4MZX6_9APHY</name>
<dbReference type="PANTHER" id="PTHR14428:SF5">
    <property type="entry name" value="NUCLEOLAR COMPLEX PROTEIN 3 HOMOLOG"/>
    <property type="match status" value="1"/>
</dbReference>
<feature type="region of interest" description="Disordered" evidence="1">
    <location>
        <begin position="748"/>
        <end position="798"/>
    </location>
</feature>
<feature type="compositionally biased region" description="Basic residues" evidence="1">
    <location>
        <begin position="506"/>
        <end position="522"/>
    </location>
</feature>
<dbReference type="GO" id="GO:0006270">
    <property type="term" value="P:DNA replication initiation"/>
    <property type="evidence" value="ECO:0007669"/>
    <property type="project" value="TreeGrafter"/>
</dbReference>
<dbReference type="GO" id="GO:0005730">
    <property type="term" value="C:nucleolus"/>
    <property type="evidence" value="ECO:0007669"/>
    <property type="project" value="UniProtKB-SubCell"/>
</dbReference>
<feature type="compositionally biased region" description="Acidic residues" evidence="1">
    <location>
        <begin position="227"/>
        <end position="236"/>
    </location>
</feature>
<proteinExistence type="predicted"/>
<dbReference type="EMBL" id="SGPM01000029">
    <property type="protein sequence ID" value="THH32116.1"/>
    <property type="molecule type" value="Genomic_DNA"/>
</dbReference>
<feature type="compositionally biased region" description="Basic and acidic residues" evidence="1">
    <location>
        <begin position="34"/>
        <end position="44"/>
    </location>
</feature>
<evidence type="ECO:0000313" key="3">
    <source>
        <dbReference type="EMBL" id="THH32116.1"/>
    </source>
</evidence>
<feature type="region of interest" description="Disordered" evidence="1">
    <location>
        <begin position="90"/>
        <end position="195"/>
    </location>
</feature>
<evidence type="ECO:0000313" key="4">
    <source>
        <dbReference type="Proteomes" id="UP000308730"/>
    </source>
</evidence>